<dbReference type="EMBL" id="BKCJ010003405">
    <property type="protein sequence ID" value="GEU54893.1"/>
    <property type="molecule type" value="Genomic_DNA"/>
</dbReference>
<organism evidence="2">
    <name type="scientific">Tanacetum cinerariifolium</name>
    <name type="common">Dalmatian daisy</name>
    <name type="synonym">Chrysanthemum cinerariifolium</name>
    <dbReference type="NCBI Taxonomy" id="118510"/>
    <lineage>
        <taxon>Eukaryota</taxon>
        <taxon>Viridiplantae</taxon>
        <taxon>Streptophyta</taxon>
        <taxon>Embryophyta</taxon>
        <taxon>Tracheophyta</taxon>
        <taxon>Spermatophyta</taxon>
        <taxon>Magnoliopsida</taxon>
        <taxon>eudicotyledons</taxon>
        <taxon>Gunneridae</taxon>
        <taxon>Pentapetalae</taxon>
        <taxon>asterids</taxon>
        <taxon>campanulids</taxon>
        <taxon>Asterales</taxon>
        <taxon>Asteraceae</taxon>
        <taxon>Asteroideae</taxon>
        <taxon>Anthemideae</taxon>
        <taxon>Anthemidinae</taxon>
        <taxon>Tanacetum</taxon>
    </lineage>
</organism>
<dbReference type="PANTHER" id="PTHR11439:SF495">
    <property type="entry name" value="REVERSE TRANSCRIPTASE, RNA-DEPENDENT DNA POLYMERASE-RELATED"/>
    <property type="match status" value="1"/>
</dbReference>
<gene>
    <name evidence="2" type="ORF">Tci_026871</name>
</gene>
<reference evidence="2" key="1">
    <citation type="journal article" date="2019" name="Sci. Rep.">
        <title>Draft genome of Tanacetum cinerariifolium, the natural source of mosquito coil.</title>
        <authorList>
            <person name="Yamashiro T."/>
            <person name="Shiraishi A."/>
            <person name="Satake H."/>
            <person name="Nakayama K."/>
        </authorList>
    </citation>
    <scope>NUCLEOTIDE SEQUENCE</scope>
</reference>
<evidence type="ECO:0000313" key="2">
    <source>
        <dbReference type="EMBL" id="GEU54893.1"/>
    </source>
</evidence>
<comment type="caution">
    <text evidence="2">The sequence shown here is derived from an EMBL/GenBank/DDBJ whole genome shotgun (WGS) entry which is preliminary data.</text>
</comment>
<evidence type="ECO:0000256" key="1">
    <source>
        <dbReference type="SAM" id="MobiDB-lite"/>
    </source>
</evidence>
<sequence length="544" mass="60792">MALRPLGLRNKSECYNYLKRGHFARQYKAPRENRNKEPIRRNATVKTTDAKALVAQDGIGYDWSNQAEDGPTNFALITYATSGSSSASCSDSEGDVKKDVKDLGNKDKEDNALDENIVYGCVDDPNMPNSEEIVYLDDAEDVGAEADMTNLDINIPNNRRSITGGGQFLRSRLISWQCKKQTVVANSIDEADTICIVKNLVFHSKTKHIEIRHHFIKNSYEKRLIQVIKIHTDHNVADLLTKAFDVSRFHYLIASIEMLKLLTAKDGIEATSTASINGEAQIHAKVDEKKVINFEATIKRDLMFEDEGGVDYLSNEVIFEQLPLMGLVEEDASKQGRNIADIDADAEITLVDKTTKDQGRYDDQEMFDTNINTAGIGEIVSIVAPITTTDVTPDELTMAQALVEIKKSKHKGSTITTKTVTIHTPDSTRLKARGVVMQEPSETPTTTPTTTIPKYSKVQDKGKVAKDKEVLTQERISKRAGDELDQERSKKQKVEDDKESEELKRCLEIIPDDGYDVTTDATPLSSKTLIIDYKIYKEGKKSYI</sequence>
<protein>
    <submittedName>
        <fullName evidence="2">Uncharacterized protein</fullName>
    </submittedName>
</protein>
<accession>A0A6L2KZ06</accession>
<name>A0A6L2KZ06_TANCI</name>
<proteinExistence type="predicted"/>
<dbReference type="AlphaFoldDB" id="A0A6L2KZ06"/>
<dbReference type="CDD" id="cd09272">
    <property type="entry name" value="RNase_HI_RT_Ty1"/>
    <property type="match status" value="1"/>
</dbReference>
<feature type="region of interest" description="Disordered" evidence="1">
    <location>
        <begin position="474"/>
        <end position="502"/>
    </location>
</feature>
<dbReference type="PANTHER" id="PTHR11439">
    <property type="entry name" value="GAG-POL-RELATED RETROTRANSPOSON"/>
    <property type="match status" value="1"/>
</dbReference>